<gene>
    <name evidence="2" type="ORF">MBLL_03387</name>
</gene>
<keyword evidence="1" id="KW-0472">Membrane</keyword>
<dbReference type="InterPro" id="IPR022224">
    <property type="entry name" value="DUF3750"/>
</dbReference>
<protein>
    <recommendedName>
        <fullName evidence="3">DUF3750 domain-containing protein</fullName>
    </recommendedName>
</protein>
<reference evidence="2" key="1">
    <citation type="submission" date="2019-12" db="EMBL/GenBank/DDBJ databases">
        <authorList>
            <person name="Cremers G."/>
        </authorList>
    </citation>
    <scope>NUCLEOTIDE SEQUENCE</scope>
    <source>
        <strain evidence="2">Mbul2</strain>
    </source>
</reference>
<organism evidence="2">
    <name type="scientific">Methylobacterium bullatum</name>
    <dbReference type="NCBI Taxonomy" id="570505"/>
    <lineage>
        <taxon>Bacteria</taxon>
        <taxon>Pseudomonadati</taxon>
        <taxon>Pseudomonadota</taxon>
        <taxon>Alphaproteobacteria</taxon>
        <taxon>Hyphomicrobiales</taxon>
        <taxon>Methylobacteriaceae</taxon>
        <taxon>Methylobacterium</taxon>
    </lineage>
</organism>
<evidence type="ECO:0008006" key="3">
    <source>
        <dbReference type="Google" id="ProtNLM"/>
    </source>
</evidence>
<feature type="transmembrane region" description="Helical" evidence="1">
    <location>
        <begin position="21"/>
        <end position="45"/>
    </location>
</feature>
<dbReference type="AlphaFoldDB" id="A0A679K772"/>
<keyword evidence="1" id="KW-0812">Transmembrane</keyword>
<dbReference type="RefSeq" id="WP_244474454.1">
    <property type="nucleotide sequence ID" value="NZ_LR743511.1"/>
</dbReference>
<sequence>MIVDATKAALARGLARAKIPVVISLSLLGAIFRVFGLLLLGLFLLPLGSHALWWMARGGGAADWAVADWSSAGLLRPPKASDPALVRVYAARVGRWRGIFAHHSWIVVKPDGAARYTRYDVVGWGMPVRTDGWAADGRWFGNDPQTVLALDGDDAARAIPSIRAAVADYPYRALGTYQAWPGPNSNSFTAHVLARLPEAQAILPPTAMGKDWAPPGRIVERTPSGTGIRLTLGGYAGLTVGWVEGIELNLLGLVAGLDLRRPAIKLPGWGRIGTA</sequence>
<proteinExistence type="predicted"/>
<dbReference type="Pfam" id="PF12570">
    <property type="entry name" value="DUF3750"/>
    <property type="match status" value="1"/>
</dbReference>
<keyword evidence="1" id="KW-1133">Transmembrane helix</keyword>
<dbReference type="EMBL" id="LR743511">
    <property type="protein sequence ID" value="CAA2144267.1"/>
    <property type="molecule type" value="Genomic_DNA"/>
</dbReference>
<accession>A0A679K772</accession>
<evidence type="ECO:0000313" key="2">
    <source>
        <dbReference type="EMBL" id="CAA2144267.1"/>
    </source>
</evidence>
<name>A0A679K772_9HYPH</name>
<evidence type="ECO:0000256" key="1">
    <source>
        <dbReference type="SAM" id="Phobius"/>
    </source>
</evidence>